<keyword evidence="2" id="KW-1185">Reference proteome</keyword>
<dbReference type="Proteomes" id="UP000193083">
    <property type="component" value="Unassembled WGS sequence"/>
</dbReference>
<name>A0A1X7PS28_9HYPH</name>
<evidence type="ECO:0000313" key="1">
    <source>
        <dbReference type="EMBL" id="SMH54834.1"/>
    </source>
</evidence>
<proteinExistence type="predicted"/>
<sequence length="90" mass="9966">MASKTIAFDLTDAKPEEIAKFRNLAIANVIQPMIGGDELASHDRHYSNHSKDKAISFLLTAEEVVLPAQLFSEVQGAKKLAAKDFVKRIR</sequence>
<dbReference type="AlphaFoldDB" id="A0A1X7PS28"/>
<protein>
    <submittedName>
        <fullName evidence="1">Uncharacterized protein</fullName>
    </submittedName>
</protein>
<organism evidence="1 2">
    <name type="scientific">Mesorhizobium australicum</name>
    <dbReference type="NCBI Taxonomy" id="536018"/>
    <lineage>
        <taxon>Bacteria</taxon>
        <taxon>Pseudomonadati</taxon>
        <taxon>Pseudomonadota</taxon>
        <taxon>Alphaproteobacteria</taxon>
        <taxon>Hyphomicrobiales</taxon>
        <taxon>Phyllobacteriaceae</taxon>
        <taxon>Mesorhizobium</taxon>
    </lineage>
</organism>
<evidence type="ECO:0000313" key="2">
    <source>
        <dbReference type="Proteomes" id="UP000193083"/>
    </source>
</evidence>
<reference evidence="1 2" key="1">
    <citation type="submission" date="2017-04" db="EMBL/GenBank/DDBJ databases">
        <authorList>
            <person name="Afonso C.L."/>
            <person name="Miller P.J."/>
            <person name="Scott M.A."/>
            <person name="Spackman E."/>
            <person name="Goraichik I."/>
            <person name="Dimitrov K.M."/>
            <person name="Suarez D.L."/>
            <person name="Swayne D.E."/>
        </authorList>
    </citation>
    <scope>NUCLEOTIDE SEQUENCE [LARGE SCALE GENOMIC DNA]</scope>
    <source>
        <strain evidence="1 2">B5P</strain>
    </source>
</reference>
<accession>A0A1X7PS28</accession>
<gene>
    <name evidence="1" type="ORF">SAMN02982922_5231</name>
</gene>
<dbReference type="EMBL" id="FXBL01000004">
    <property type="protein sequence ID" value="SMH54834.1"/>
    <property type="molecule type" value="Genomic_DNA"/>
</dbReference>
<dbReference type="RefSeq" id="WP_085466837.1">
    <property type="nucleotide sequence ID" value="NZ_FXBL01000004.1"/>
</dbReference>